<keyword evidence="1" id="KW-0378">Hydrolase</keyword>
<name>A0A223D012_9BACL</name>
<dbReference type="Proteomes" id="UP000214688">
    <property type="component" value="Chromosome"/>
</dbReference>
<proteinExistence type="predicted"/>
<organism evidence="1 2">
    <name type="scientific">Tumebacillus algifaecis</name>
    <dbReference type="NCBI Taxonomy" id="1214604"/>
    <lineage>
        <taxon>Bacteria</taxon>
        <taxon>Bacillati</taxon>
        <taxon>Bacillota</taxon>
        <taxon>Bacilli</taxon>
        <taxon>Bacillales</taxon>
        <taxon>Alicyclobacillaceae</taxon>
        <taxon>Tumebacillus</taxon>
    </lineage>
</organism>
<protein>
    <submittedName>
        <fullName evidence="1">HAD family hydrolase</fullName>
    </submittedName>
</protein>
<dbReference type="GO" id="GO:0008962">
    <property type="term" value="F:phosphatidylglycerophosphatase activity"/>
    <property type="evidence" value="ECO:0007669"/>
    <property type="project" value="InterPro"/>
</dbReference>
<gene>
    <name evidence="1" type="ORF">CIG75_07035</name>
</gene>
<evidence type="ECO:0000313" key="1">
    <source>
        <dbReference type="EMBL" id="ASS74753.1"/>
    </source>
</evidence>
<dbReference type="EMBL" id="CP022657">
    <property type="protein sequence ID" value="ASS74753.1"/>
    <property type="molecule type" value="Genomic_DNA"/>
</dbReference>
<dbReference type="CDD" id="cd16416">
    <property type="entry name" value="HAD_BsYqeG-like"/>
    <property type="match status" value="1"/>
</dbReference>
<dbReference type="NCBIfam" id="TIGR01662">
    <property type="entry name" value="HAD-SF-IIIA"/>
    <property type="match status" value="1"/>
</dbReference>
<dbReference type="PANTHER" id="PTHR19288">
    <property type="entry name" value="4-NITROPHENYLPHOSPHATASE-RELATED"/>
    <property type="match status" value="1"/>
</dbReference>
<evidence type="ECO:0000313" key="2">
    <source>
        <dbReference type="Proteomes" id="UP000214688"/>
    </source>
</evidence>
<dbReference type="Pfam" id="PF13242">
    <property type="entry name" value="Hydrolase_like"/>
    <property type="match status" value="1"/>
</dbReference>
<dbReference type="OrthoDB" id="9787572at2"/>
<dbReference type="SUPFAM" id="SSF56784">
    <property type="entry name" value="HAD-like"/>
    <property type="match status" value="1"/>
</dbReference>
<keyword evidence="2" id="KW-1185">Reference proteome</keyword>
<accession>A0A223D012</accession>
<dbReference type="AlphaFoldDB" id="A0A223D012"/>
<dbReference type="InterPro" id="IPR036412">
    <property type="entry name" value="HAD-like_sf"/>
</dbReference>
<dbReference type="GO" id="GO:0005737">
    <property type="term" value="C:cytoplasm"/>
    <property type="evidence" value="ECO:0007669"/>
    <property type="project" value="TreeGrafter"/>
</dbReference>
<dbReference type="Gene3D" id="3.40.50.1000">
    <property type="entry name" value="HAD superfamily/HAD-like"/>
    <property type="match status" value="1"/>
</dbReference>
<dbReference type="NCBIfam" id="TIGR01668">
    <property type="entry name" value="YqeG_hyp_ppase"/>
    <property type="match status" value="1"/>
</dbReference>
<reference evidence="1 2" key="1">
    <citation type="journal article" date="2015" name="Int. J. Syst. Evol. Microbiol.">
        <title>Tumebacillus algifaecis sp. nov., isolated from decomposing algal scum.</title>
        <authorList>
            <person name="Wu Y.F."/>
            <person name="Zhang B."/>
            <person name="Xing P."/>
            <person name="Wu Q.L."/>
            <person name="Liu S.J."/>
        </authorList>
    </citation>
    <scope>NUCLEOTIDE SEQUENCE [LARGE SCALE GENOMIC DNA]</scope>
    <source>
        <strain evidence="1 2">THMBR28</strain>
    </source>
</reference>
<dbReference type="KEGG" id="tab:CIG75_07035"/>
<dbReference type="InterPro" id="IPR010021">
    <property type="entry name" value="PGPP1/Gep4"/>
</dbReference>
<sequence length="171" mass="19647">MLKQLIPDLYVESVFHIDLDELAARGVKGIITDLDNTLVGWDQPDATPKLIEWLDHVRDTYGIKVCVVSNNKNHRVEQFSKPLNIPFIGRARKPKRAPFLRALDVLNTKREETVVIGDQLFTDVLGGNRMNMYTILVVPVAEKEWVGTKVLRMMERVALSILRRRGMIPWE</sequence>
<dbReference type="InterPro" id="IPR023214">
    <property type="entry name" value="HAD_sf"/>
</dbReference>
<dbReference type="InterPro" id="IPR006549">
    <property type="entry name" value="HAD-SF_hydro_IIIA"/>
</dbReference>
<dbReference type="PANTHER" id="PTHR19288:SF25">
    <property type="entry name" value="PHOSPHATIDYLGLYCEROPHOSPHATASE GEP4, MITOCHONDRIAL"/>
    <property type="match status" value="1"/>
</dbReference>
<dbReference type="RefSeq" id="WP_094236003.1">
    <property type="nucleotide sequence ID" value="NZ_CP022657.1"/>
</dbReference>